<dbReference type="Pfam" id="PF07418">
    <property type="entry name" value="PCEMA1"/>
    <property type="match status" value="1"/>
</dbReference>
<evidence type="ECO:0000256" key="2">
    <source>
        <dbReference type="SAM" id="SignalP"/>
    </source>
</evidence>
<reference evidence="3" key="1">
    <citation type="submission" date="2016-08" db="EMBL/GenBank/DDBJ databases">
        <authorList>
            <consortium name="Pathogen Informatics"/>
        </authorList>
    </citation>
    <scope>NUCLEOTIDE SEQUENCE</scope>
    <source>
        <strain evidence="3">DS</strain>
    </source>
</reference>
<feature type="compositionally biased region" description="Acidic residues" evidence="1">
    <location>
        <begin position="205"/>
        <end position="218"/>
    </location>
</feature>
<name>A0A1C6WM19_PLACE</name>
<gene>
    <name evidence="3" type="ORF">PCHDS_000527100</name>
</gene>
<feature type="compositionally biased region" description="Basic and acidic residues" evidence="1">
    <location>
        <begin position="233"/>
        <end position="253"/>
    </location>
</feature>
<dbReference type="Proteomes" id="UP000507536">
    <property type="component" value="Unassembled WGS sequence"/>
</dbReference>
<feature type="chain" id="PRO_5008749983" evidence="2">
    <location>
        <begin position="20"/>
        <end position="315"/>
    </location>
</feature>
<evidence type="ECO:0000313" key="3">
    <source>
        <dbReference type="EMBL" id="SCL89532.1"/>
    </source>
</evidence>
<proteinExistence type="predicted"/>
<protein>
    <submittedName>
        <fullName evidence="3">Erythrocyte membrane antigen 1</fullName>
    </submittedName>
</protein>
<dbReference type="InterPro" id="IPR010882">
    <property type="entry name" value="PCEMA1"/>
</dbReference>
<dbReference type="EMBL" id="FMIN01000338">
    <property type="protein sequence ID" value="SCL89532.1"/>
    <property type="molecule type" value="Genomic_DNA"/>
</dbReference>
<organism evidence="3">
    <name type="scientific">Plasmodium chabaudi adami</name>
    <dbReference type="NCBI Taxonomy" id="5826"/>
    <lineage>
        <taxon>Eukaryota</taxon>
        <taxon>Sar</taxon>
        <taxon>Alveolata</taxon>
        <taxon>Apicomplexa</taxon>
        <taxon>Aconoidasida</taxon>
        <taxon>Haemosporida</taxon>
        <taxon>Plasmodiidae</taxon>
        <taxon>Plasmodium</taxon>
        <taxon>Plasmodium (Vinckeia)</taxon>
    </lineage>
</organism>
<evidence type="ECO:0000256" key="1">
    <source>
        <dbReference type="SAM" id="MobiDB-lite"/>
    </source>
</evidence>
<dbReference type="AlphaFoldDB" id="A0A1C6WM19"/>
<sequence>MKAISLGLFSSIIFSIVLAKSSSDSGSPTGCFGFRRKKAKKRHKTELGSVKAKDKEEFDPDIPNIKFIDEFTPIMLEDSKGCLSILDELFVSETDGTITDKVTGSLRREKDSSLSGWYIRPYEEDYEDMIMVNSIPLREYYQHKQQNVHKMPEKQEFSVEKKLSTINDDDESTIYEDDASTILGDYDITLNVFEEIDTEVVSCFEDGENDGEGEENQGESEKNQGESEENQGESEKNQGEGEKNQGESEKNQGESEENQGESEKNQGEGEKNQGESEKNQGESEKNQGECEKNQGEGEKNQGVSEENGNEDNHEE</sequence>
<keyword evidence="2" id="KW-0732">Signal</keyword>
<feature type="region of interest" description="Disordered" evidence="1">
    <location>
        <begin position="205"/>
        <end position="315"/>
    </location>
</feature>
<feature type="compositionally biased region" description="Basic and acidic residues" evidence="1">
    <location>
        <begin position="261"/>
        <end position="299"/>
    </location>
</feature>
<feature type="signal peptide" evidence="2">
    <location>
        <begin position="1"/>
        <end position="19"/>
    </location>
</feature>
<accession>A0A1C6WM19</accession>